<evidence type="ECO:0000256" key="11">
    <source>
        <dbReference type="ARBA" id="ARBA00023209"/>
    </source>
</evidence>
<keyword evidence="10 13" id="KW-0472">Membrane</keyword>
<keyword evidence="5 13" id="KW-0949">S-adenosyl-L-methionine</keyword>
<dbReference type="OrthoDB" id="4583at2759"/>
<dbReference type="GO" id="GO:0004608">
    <property type="term" value="F:phosphatidylethanolamine N-methyltransferase activity"/>
    <property type="evidence" value="ECO:0007669"/>
    <property type="project" value="UniProtKB-UniRule"/>
</dbReference>
<feature type="transmembrane region" description="Helical" evidence="13 14">
    <location>
        <begin position="190"/>
        <end position="210"/>
    </location>
</feature>
<comment type="catalytic activity">
    <reaction evidence="13 14">
        <text>a 1,2-diacyl-sn-glycero-3-phosphoethanolamine + S-adenosyl-L-methionine = a 1,2-diacyl-sn-glycero-3-phospho-N-methylethanolamine + S-adenosyl-L-homocysteine + H(+)</text>
        <dbReference type="Rhea" id="RHEA:11164"/>
        <dbReference type="ChEBI" id="CHEBI:15378"/>
        <dbReference type="ChEBI" id="CHEBI:57856"/>
        <dbReference type="ChEBI" id="CHEBI:59789"/>
        <dbReference type="ChEBI" id="CHEBI:64573"/>
        <dbReference type="ChEBI" id="CHEBI:64612"/>
        <dbReference type="EC" id="2.1.1.17"/>
    </reaction>
</comment>
<keyword evidence="3 13" id="KW-0489">Methyltransferase</keyword>
<accession>A0A0C9YEU1</accession>
<evidence type="ECO:0000256" key="5">
    <source>
        <dbReference type="ARBA" id="ARBA00022691"/>
    </source>
</evidence>
<feature type="transmembrane region" description="Helical" evidence="13 14">
    <location>
        <begin position="222"/>
        <end position="238"/>
    </location>
</feature>
<keyword evidence="6 13" id="KW-0812">Transmembrane</keyword>
<dbReference type="EC" id="2.1.1.17" evidence="13 14"/>
<dbReference type="STRING" id="765257.A0A0C9YEU1"/>
<dbReference type="PIRSF" id="PIRSF000383">
    <property type="entry name" value="PEAMT"/>
    <property type="match status" value="1"/>
</dbReference>
<keyword evidence="4 13" id="KW-0808">Transferase</keyword>
<dbReference type="InterPro" id="IPR016219">
    <property type="entry name" value="Phosphatid-EA_MeTrfase_fun"/>
</dbReference>
<dbReference type="PROSITE" id="PS51598">
    <property type="entry name" value="SAM_CHO2"/>
    <property type="match status" value="1"/>
</dbReference>
<comment type="pathway">
    <text evidence="13 14">Phospholipid metabolism; phosphatidylcholine biosynthesis.</text>
</comment>
<evidence type="ECO:0000256" key="9">
    <source>
        <dbReference type="ARBA" id="ARBA00023098"/>
    </source>
</evidence>
<evidence type="ECO:0000256" key="15">
    <source>
        <dbReference type="SAM" id="MobiDB-lite"/>
    </source>
</evidence>
<keyword evidence="8 13" id="KW-1133">Transmembrane helix</keyword>
<dbReference type="GO" id="GO:0005789">
    <property type="term" value="C:endoplasmic reticulum membrane"/>
    <property type="evidence" value="ECO:0007669"/>
    <property type="project" value="UniProtKB-SubCell"/>
</dbReference>
<comment type="similarity">
    <text evidence="13 14">Belongs to the class VI-like SAM-binding methyltransferase superfamily. CHO2 family.</text>
</comment>
<evidence type="ECO:0000256" key="10">
    <source>
        <dbReference type="ARBA" id="ARBA00023136"/>
    </source>
</evidence>
<feature type="transmembrane region" description="Helical" evidence="13 14">
    <location>
        <begin position="111"/>
        <end position="130"/>
    </location>
</feature>
<dbReference type="EMBL" id="KN833907">
    <property type="protein sequence ID" value="KIK15096.1"/>
    <property type="molecule type" value="Genomic_DNA"/>
</dbReference>
<feature type="compositionally biased region" description="Polar residues" evidence="15">
    <location>
        <begin position="363"/>
        <end position="373"/>
    </location>
</feature>
<evidence type="ECO:0000256" key="14">
    <source>
        <dbReference type="RuleBase" id="RU361122"/>
    </source>
</evidence>
<feature type="transmembrane region" description="Helical" evidence="13 14">
    <location>
        <begin position="250"/>
        <end position="269"/>
    </location>
</feature>
<dbReference type="PANTHER" id="PTHR32138">
    <property type="entry name" value="PHOSPHATIDYLETHANOLAMINE N-METHYLTRANSFERASE"/>
    <property type="match status" value="1"/>
</dbReference>
<evidence type="ECO:0000256" key="13">
    <source>
        <dbReference type="HAMAP-Rule" id="MF_03217"/>
    </source>
</evidence>
<feature type="transmembrane region" description="Helical" evidence="13 14">
    <location>
        <begin position="289"/>
        <end position="314"/>
    </location>
</feature>
<sequence>MPRSSPKGLRKRTLLSTAPTMHDDGCINLQRHRDATVDELEKTRLPHEEVVWGKTPNGQVFRVPTTHDVLTALFHPAYAKSHLDILNLSLLGLQLLLFCFLSRGISRRFFLLYFIFWRTAYNAGLGWVLTKQSKKRWIVREVQRLGWLDQTRRPAMRRWIRAQLAGKMGKDYSFDDLPLEYNTWLLFRQLVDVILLNDFLAYCMFAFASFRVPEGLSLPVHVFRWIGGISLIVFNVWVKTEAHNVVKDYGWYWGDCFFQRGALVFDGVFELAPHPMYSVGYAGYYGLSLIVGSYPVLFVSLTAHAAQFAFLIFFENPHIERMYGQRKPIAVRKRLLADEIIKPRDVKEREVSASDIYPEDSVSESTPSVTEGETASESELVTETETDTILTLRLQPKCNRELPAVSVVTVESSRQPEGRQQVSQHDLHHKYFRRDVVILQNIDFLRSSDVMLVLLIVYLGVTSCLPILSHRTTLVLHFVHACLWCTFHSFGLGLLLRAQSRSKFIVRHFLKNYHYSPNDNGDGAVQEAFTNWKAIYNMSLCMTYISLGGLAWKTYSWPEMWSEGDALLRHTLGALLIGLHAWAARESYEVLGVFGWFYGDFFAEDFPAHLEYTGIFRYLDNPELMSGASFLGLALISGSKLVGFLAVMRFVSHWWFLRVVENPHMRKLYGESLRKEAGFVKVIKNVATKNARLLESRAGRHAPDIRRVAKEVKGTFDKVFEETADVVEEFLAKSKPKISEVVQETKVLLQQSRERLIITRVANDISSCDITKYKLSILPSESGDKRFHFGEPIRVQWQAPQGHSRRDWVGIYRVAANKSTLVTRISSSGKWLPVHDEEWDGDVPLSNHRVSPKSPEPETGTLTFRGATLPWNVGQYEVRYHHDGKHNVLSMDGPFEVYVEKQGSLDFDSVRERLAHIVPLCLDNDSSLIPLSCGGTENTEASSDVGGAADGRDPDDFTFWSEEQAKRISTAITEAFDVEYAPEVIMADANLTALAKRILVSKQLLVNS</sequence>
<protein>
    <recommendedName>
        <fullName evidence="13 14">Phosphatidylethanolamine N-methyltransferase</fullName>
        <shortName evidence="13">PE methyltransferase</shortName>
        <shortName evidence="13 14">PEAMT</shortName>
        <shortName evidence="13">PEMT</shortName>
        <ecNumber evidence="13 14">2.1.1.17</ecNumber>
    </recommendedName>
</protein>
<evidence type="ECO:0000256" key="3">
    <source>
        <dbReference type="ARBA" id="ARBA00022603"/>
    </source>
</evidence>
<feature type="transmembrane region" description="Helical" evidence="13 14">
    <location>
        <begin position="450"/>
        <end position="468"/>
    </location>
</feature>
<keyword evidence="2 13" id="KW-0444">Lipid biosynthesis</keyword>
<proteinExistence type="inferred from homology"/>
<keyword evidence="12 13" id="KW-1208">Phospholipid metabolism</keyword>
<keyword evidence="11 13" id="KW-0594">Phospholipid biosynthesis</keyword>
<reference evidence="16 17" key="1">
    <citation type="submission" date="2014-04" db="EMBL/GenBank/DDBJ databases">
        <authorList>
            <consortium name="DOE Joint Genome Institute"/>
            <person name="Kuo A."/>
            <person name="Kohler A."/>
            <person name="Costa M.D."/>
            <person name="Nagy L.G."/>
            <person name="Floudas D."/>
            <person name="Copeland A."/>
            <person name="Barry K.W."/>
            <person name="Cichocki N."/>
            <person name="Veneault-Fourrey C."/>
            <person name="LaButti K."/>
            <person name="Lindquist E.A."/>
            <person name="Lipzen A."/>
            <person name="Lundell T."/>
            <person name="Morin E."/>
            <person name="Murat C."/>
            <person name="Sun H."/>
            <person name="Tunlid A."/>
            <person name="Henrissat B."/>
            <person name="Grigoriev I.V."/>
            <person name="Hibbett D.S."/>
            <person name="Martin F."/>
            <person name="Nordberg H.P."/>
            <person name="Cantor M.N."/>
            <person name="Hua S.X."/>
        </authorList>
    </citation>
    <scope>NUCLEOTIDE SEQUENCE [LARGE SCALE GENOMIC DNA]</scope>
    <source>
        <strain evidence="16 17">441</strain>
    </source>
</reference>
<evidence type="ECO:0000313" key="17">
    <source>
        <dbReference type="Proteomes" id="UP000054018"/>
    </source>
</evidence>
<dbReference type="GO" id="GO:0006656">
    <property type="term" value="P:phosphatidylcholine biosynthetic process"/>
    <property type="evidence" value="ECO:0007669"/>
    <property type="project" value="UniProtKB-UniRule"/>
</dbReference>
<evidence type="ECO:0000256" key="1">
    <source>
        <dbReference type="ARBA" id="ARBA00004127"/>
    </source>
</evidence>
<evidence type="ECO:0000256" key="7">
    <source>
        <dbReference type="ARBA" id="ARBA00022824"/>
    </source>
</evidence>
<comment type="function">
    <text evidence="13 14">Catalyzes the first step of the methylation pathway of phosphatidylcholine biosynthesis, the SAM-dependent methylation of phosphatidylethanolamine (PE) to phosphatidylmonomethylethanolamine (PMME).</text>
</comment>
<feature type="region of interest" description="Disordered" evidence="15">
    <location>
        <begin position="351"/>
        <end position="381"/>
    </location>
</feature>
<keyword evidence="9 13" id="KW-0443">Lipid metabolism</keyword>
<evidence type="ECO:0000256" key="8">
    <source>
        <dbReference type="ARBA" id="ARBA00022989"/>
    </source>
</evidence>
<name>A0A0C9YEU1_9AGAM</name>
<dbReference type="InterPro" id="IPR007318">
    <property type="entry name" value="Phopholipid_MeTrfase"/>
</dbReference>
<dbReference type="HAMAP" id="MF_03217">
    <property type="entry name" value="PEMT"/>
    <property type="match status" value="1"/>
</dbReference>
<organism evidence="16 17">
    <name type="scientific">Pisolithus microcarpus 441</name>
    <dbReference type="NCBI Taxonomy" id="765257"/>
    <lineage>
        <taxon>Eukaryota</taxon>
        <taxon>Fungi</taxon>
        <taxon>Dikarya</taxon>
        <taxon>Basidiomycota</taxon>
        <taxon>Agaricomycotina</taxon>
        <taxon>Agaricomycetes</taxon>
        <taxon>Agaricomycetidae</taxon>
        <taxon>Boletales</taxon>
        <taxon>Sclerodermatineae</taxon>
        <taxon>Pisolithaceae</taxon>
        <taxon>Pisolithus</taxon>
    </lineage>
</organism>
<dbReference type="GO" id="GO:0032259">
    <property type="term" value="P:methylation"/>
    <property type="evidence" value="ECO:0007669"/>
    <property type="project" value="UniProtKB-KW"/>
</dbReference>
<dbReference type="Proteomes" id="UP000054018">
    <property type="component" value="Unassembled WGS sequence"/>
</dbReference>
<comment type="subcellular location">
    <subcellularLocation>
        <location evidence="1">Endomembrane system</location>
        <topology evidence="1">Multi-pass membrane protein</topology>
    </subcellularLocation>
    <subcellularLocation>
        <location evidence="13 14">Endoplasmic reticulum membrane</location>
        <topology evidence="13 14">Multi-pass membrane protein</topology>
    </subcellularLocation>
</comment>
<comment type="caution">
    <text evidence="13 14">Lacks conserved residue(s) required for the propagation of feature annotation.</text>
</comment>
<reference evidence="17" key="2">
    <citation type="submission" date="2015-01" db="EMBL/GenBank/DDBJ databases">
        <title>Evolutionary Origins and Diversification of the Mycorrhizal Mutualists.</title>
        <authorList>
            <consortium name="DOE Joint Genome Institute"/>
            <consortium name="Mycorrhizal Genomics Consortium"/>
            <person name="Kohler A."/>
            <person name="Kuo A."/>
            <person name="Nagy L.G."/>
            <person name="Floudas D."/>
            <person name="Copeland A."/>
            <person name="Barry K.W."/>
            <person name="Cichocki N."/>
            <person name="Veneault-Fourrey C."/>
            <person name="LaButti K."/>
            <person name="Lindquist E.A."/>
            <person name="Lipzen A."/>
            <person name="Lundell T."/>
            <person name="Morin E."/>
            <person name="Murat C."/>
            <person name="Riley R."/>
            <person name="Ohm R."/>
            <person name="Sun H."/>
            <person name="Tunlid A."/>
            <person name="Henrissat B."/>
            <person name="Grigoriev I.V."/>
            <person name="Hibbett D.S."/>
            <person name="Martin F."/>
        </authorList>
    </citation>
    <scope>NUCLEOTIDE SEQUENCE [LARGE SCALE GENOMIC DNA]</scope>
    <source>
        <strain evidence="17">441</strain>
    </source>
</reference>
<dbReference type="HOGENOM" id="CLU_005987_0_1_1"/>
<feature type="transmembrane region" description="Helical" evidence="13 14">
    <location>
        <begin position="630"/>
        <end position="657"/>
    </location>
</feature>
<dbReference type="AlphaFoldDB" id="A0A0C9YEU1"/>
<evidence type="ECO:0000256" key="12">
    <source>
        <dbReference type="ARBA" id="ARBA00023264"/>
    </source>
</evidence>
<dbReference type="PANTHER" id="PTHR32138:SF0">
    <property type="entry name" value="PHOSPHATIDYLETHANOLAMINE N-METHYLTRANSFERASE"/>
    <property type="match status" value="1"/>
</dbReference>
<evidence type="ECO:0000256" key="2">
    <source>
        <dbReference type="ARBA" id="ARBA00022516"/>
    </source>
</evidence>
<keyword evidence="7 13" id="KW-0256">Endoplasmic reticulum</keyword>
<dbReference type="Pfam" id="PF04191">
    <property type="entry name" value="PEMT"/>
    <property type="match status" value="2"/>
</dbReference>
<gene>
    <name evidence="16" type="ORF">PISMIDRAFT_336783</name>
</gene>
<keyword evidence="17" id="KW-1185">Reference proteome</keyword>
<evidence type="ECO:0000313" key="16">
    <source>
        <dbReference type="EMBL" id="KIK15096.1"/>
    </source>
</evidence>
<evidence type="ECO:0000256" key="6">
    <source>
        <dbReference type="ARBA" id="ARBA00022692"/>
    </source>
</evidence>
<feature type="transmembrane region" description="Helical" evidence="13 14">
    <location>
        <begin position="474"/>
        <end position="496"/>
    </location>
</feature>
<evidence type="ECO:0000256" key="4">
    <source>
        <dbReference type="ARBA" id="ARBA00022679"/>
    </source>
</evidence>
<dbReference type="UniPathway" id="UPA00753"/>